<evidence type="ECO:0000313" key="2">
    <source>
        <dbReference type="EMBL" id="GBP54821.1"/>
    </source>
</evidence>
<protein>
    <submittedName>
        <fullName evidence="2">Uncharacterized protein</fullName>
    </submittedName>
</protein>
<reference evidence="2 3" key="1">
    <citation type="journal article" date="2019" name="Commun. Biol.">
        <title>The bagworm genome reveals a unique fibroin gene that provides high tensile strength.</title>
        <authorList>
            <person name="Kono N."/>
            <person name="Nakamura H."/>
            <person name="Ohtoshi R."/>
            <person name="Tomita M."/>
            <person name="Numata K."/>
            <person name="Arakawa K."/>
        </authorList>
    </citation>
    <scope>NUCLEOTIDE SEQUENCE [LARGE SCALE GENOMIC DNA]</scope>
</reference>
<dbReference type="EMBL" id="BGZK01000655">
    <property type="protein sequence ID" value="GBP54821.1"/>
    <property type="molecule type" value="Genomic_DNA"/>
</dbReference>
<dbReference type="AlphaFoldDB" id="A0A4C1WU30"/>
<feature type="compositionally biased region" description="Basic and acidic residues" evidence="1">
    <location>
        <begin position="10"/>
        <end position="28"/>
    </location>
</feature>
<organism evidence="2 3">
    <name type="scientific">Eumeta variegata</name>
    <name type="common">Bagworm moth</name>
    <name type="synonym">Eumeta japonica</name>
    <dbReference type="NCBI Taxonomy" id="151549"/>
    <lineage>
        <taxon>Eukaryota</taxon>
        <taxon>Metazoa</taxon>
        <taxon>Ecdysozoa</taxon>
        <taxon>Arthropoda</taxon>
        <taxon>Hexapoda</taxon>
        <taxon>Insecta</taxon>
        <taxon>Pterygota</taxon>
        <taxon>Neoptera</taxon>
        <taxon>Endopterygota</taxon>
        <taxon>Lepidoptera</taxon>
        <taxon>Glossata</taxon>
        <taxon>Ditrysia</taxon>
        <taxon>Tineoidea</taxon>
        <taxon>Psychidae</taxon>
        <taxon>Oiketicinae</taxon>
        <taxon>Eumeta</taxon>
    </lineage>
</organism>
<accession>A0A4C1WU30</accession>
<proteinExistence type="predicted"/>
<dbReference type="Proteomes" id="UP000299102">
    <property type="component" value="Unassembled WGS sequence"/>
</dbReference>
<gene>
    <name evidence="2" type="ORF">EVAR_87894_1</name>
</gene>
<evidence type="ECO:0000256" key="1">
    <source>
        <dbReference type="SAM" id="MobiDB-lite"/>
    </source>
</evidence>
<feature type="region of interest" description="Disordered" evidence="1">
    <location>
        <begin position="1"/>
        <end position="41"/>
    </location>
</feature>
<evidence type="ECO:0000313" key="3">
    <source>
        <dbReference type="Proteomes" id="UP000299102"/>
    </source>
</evidence>
<keyword evidence="3" id="KW-1185">Reference proteome</keyword>
<comment type="caution">
    <text evidence="2">The sequence shown here is derived from an EMBL/GenBank/DDBJ whole genome shotgun (WGS) entry which is preliminary data.</text>
</comment>
<sequence length="125" mass="14708">MKRNRHKGGTNRERETPGDRSKRSERSPTVRPARARRRKDPYVKHVCSYTSAMRCKFDSSRFSEKRKANREHYRRNCSRTLVYFYKIQPDDGDVKILIAFDGSSPPTTIYTTVSSEKSSSIRWSR</sequence>
<name>A0A4C1WU30_EUMVA</name>